<organism evidence="2 3">
    <name type="scientific">Marasmius crinis-equi</name>
    <dbReference type="NCBI Taxonomy" id="585013"/>
    <lineage>
        <taxon>Eukaryota</taxon>
        <taxon>Fungi</taxon>
        <taxon>Dikarya</taxon>
        <taxon>Basidiomycota</taxon>
        <taxon>Agaricomycotina</taxon>
        <taxon>Agaricomycetes</taxon>
        <taxon>Agaricomycetidae</taxon>
        <taxon>Agaricales</taxon>
        <taxon>Marasmiineae</taxon>
        <taxon>Marasmiaceae</taxon>
        <taxon>Marasmius</taxon>
    </lineage>
</organism>
<comment type="caution">
    <text evidence="2">The sequence shown here is derived from an EMBL/GenBank/DDBJ whole genome shotgun (WGS) entry which is preliminary data.</text>
</comment>
<evidence type="ECO:0000313" key="2">
    <source>
        <dbReference type="EMBL" id="KAL0569238.1"/>
    </source>
</evidence>
<evidence type="ECO:0000313" key="3">
    <source>
        <dbReference type="Proteomes" id="UP001465976"/>
    </source>
</evidence>
<dbReference type="InterPro" id="IPR059179">
    <property type="entry name" value="MLKL-like_MCAfunc"/>
</dbReference>
<evidence type="ECO:0000256" key="1">
    <source>
        <dbReference type="SAM" id="MobiDB-lite"/>
    </source>
</evidence>
<dbReference type="CDD" id="cd21037">
    <property type="entry name" value="MLKL_NTD"/>
    <property type="match status" value="1"/>
</dbReference>
<proteinExistence type="predicted"/>
<dbReference type="EMBL" id="JBAHYK010001161">
    <property type="protein sequence ID" value="KAL0569238.1"/>
    <property type="molecule type" value="Genomic_DNA"/>
</dbReference>
<name>A0ABR3F200_9AGAR</name>
<feature type="compositionally biased region" description="Polar residues" evidence="1">
    <location>
        <begin position="198"/>
        <end position="207"/>
    </location>
</feature>
<reference evidence="2 3" key="1">
    <citation type="submission" date="2024-02" db="EMBL/GenBank/DDBJ databases">
        <title>A draft genome for the cacao thread blight pathogen Marasmius crinis-equi.</title>
        <authorList>
            <person name="Cohen S.P."/>
            <person name="Baruah I.K."/>
            <person name="Amoako-Attah I."/>
            <person name="Bukari Y."/>
            <person name="Meinhardt L.W."/>
            <person name="Bailey B.A."/>
        </authorList>
    </citation>
    <scope>NUCLEOTIDE SEQUENCE [LARGE SCALE GENOMIC DNA]</scope>
    <source>
        <strain evidence="2 3">GH-76</strain>
    </source>
</reference>
<dbReference type="Proteomes" id="UP001465976">
    <property type="component" value="Unassembled WGS sequence"/>
</dbReference>
<dbReference type="Gene3D" id="1.20.930.20">
    <property type="entry name" value="Adaptor protein Cbl, N-terminal domain"/>
    <property type="match status" value="1"/>
</dbReference>
<feature type="compositionally biased region" description="Low complexity" evidence="1">
    <location>
        <begin position="210"/>
        <end position="219"/>
    </location>
</feature>
<sequence length="329" mass="37105">MSSARLSATPTRTEVCEQESRWERATDTVLDISQTAFSTVKEIASFTPVPYLGEAAGLALGLVEVVNKMKDSKEGFEELASYAFEVIYAVHCTIQELERDQPAENAIRMHKKVKFLQDTVASIKKYADSKIKESFFRRVLHLHRNSGQIPKYEKRLDRALSLFNVVANIEILENTRRLGLVQHEDQSSIPSEELLSRPDSSSFISEQSPRHSSSRSTSPSPTPSENLPRPSPTPHQPAFNILDKAQGVVLHGGATISINHINGNQINDSSHSSTVTANSNNTFHNNVINTGNRNEAAYYHWQQQQIPHHHWQHYSPYNHWQPQNLYPSS</sequence>
<accession>A0ABR3F200</accession>
<dbReference type="InterPro" id="IPR036537">
    <property type="entry name" value="Adaptor_Cbl_N_dom_sf"/>
</dbReference>
<protein>
    <recommendedName>
        <fullName evidence="4">NACHT-NTPase and P-loop NTPases N-terminal domain-containing protein</fullName>
    </recommendedName>
</protein>
<gene>
    <name evidence="2" type="ORF">V5O48_012725</name>
</gene>
<evidence type="ECO:0008006" key="4">
    <source>
        <dbReference type="Google" id="ProtNLM"/>
    </source>
</evidence>
<feature type="region of interest" description="Disordered" evidence="1">
    <location>
        <begin position="183"/>
        <end position="239"/>
    </location>
</feature>
<keyword evidence="3" id="KW-1185">Reference proteome</keyword>